<feature type="domain" description="AAA+ ATPase" evidence="2">
    <location>
        <begin position="43"/>
        <end position="227"/>
    </location>
</feature>
<dbReference type="Proteomes" id="UP001595636">
    <property type="component" value="Unassembled WGS sequence"/>
</dbReference>
<reference evidence="4" key="1">
    <citation type="journal article" date="2019" name="Int. J. Syst. Evol. Microbiol.">
        <title>The Global Catalogue of Microorganisms (GCM) 10K type strain sequencing project: providing services to taxonomists for standard genome sequencing and annotation.</title>
        <authorList>
            <consortium name="The Broad Institute Genomics Platform"/>
            <consortium name="The Broad Institute Genome Sequencing Center for Infectious Disease"/>
            <person name="Wu L."/>
            <person name="Ma J."/>
        </authorList>
    </citation>
    <scope>NUCLEOTIDE SEQUENCE [LARGE SCALE GENOMIC DNA]</scope>
    <source>
        <strain evidence="4">KCTC 42195</strain>
    </source>
</reference>
<evidence type="ECO:0000259" key="2">
    <source>
        <dbReference type="SMART" id="SM00382"/>
    </source>
</evidence>
<dbReference type="Pfam" id="PF13401">
    <property type="entry name" value="AAA_22"/>
    <property type="match status" value="1"/>
</dbReference>
<dbReference type="EMBL" id="JBHRYH010000046">
    <property type="protein sequence ID" value="MFC3627787.1"/>
    <property type="molecule type" value="Genomic_DNA"/>
</dbReference>
<dbReference type="InterPro" id="IPR027417">
    <property type="entry name" value="P-loop_NTPase"/>
</dbReference>
<dbReference type="InterPro" id="IPR049945">
    <property type="entry name" value="AAA_22"/>
</dbReference>
<evidence type="ECO:0000256" key="1">
    <source>
        <dbReference type="SAM" id="MobiDB-lite"/>
    </source>
</evidence>
<organism evidence="3 4">
    <name type="scientific">Vogesella amnigena</name>
    <dbReference type="NCBI Taxonomy" id="1507449"/>
    <lineage>
        <taxon>Bacteria</taxon>
        <taxon>Pseudomonadati</taxon>
        <taxon>Pseudomonadota</taxon>
        <taxon>Betaproteobacteria</taxon>
        <taxon>Neisseriales</taxon>
        <taxon>Chromobacteriaceae</taxon>
        <taxon>Vogesella</taxon>
    </lineage>
</organism>
<feature type="region of interest" description="Disordered" evidence="1">
    <location>
        <begin position="320"/>
        <end position="344"/>
    </location>
</feature>
<comment type="caution">
    <text evidence="3">The sequence shown here is derived from an EMBL/GenBank/DDBJ whole genome shotgun (WGS) entry which is preliminary data.</text>
</comment>
<keyword evidence="4" id="KW-1185">Reference proteome</keyword>
<gene>
    <name evidence="3" type="ORF">ACFOKJ_16820</name>
</gene>
<dbReference type="InterPro" id="IPR003593">
    <property type="entry name" value="AAA+_ATPase"/>
</dbReference>
<evidence type="ECO:0000313" key="4">
    <source>
        <dbReference type="Proteomes" id="UP001595636"/>
    </source>
</evidence>
<sequence length="344" mass="37713">MTQTPSLSTAPATAAHVLSQRIKHTRIAQVMNELDTLIYDGSQDSILLVCGPTGVGKSTLARYLCDAATQKHAADMQTDAGMIPAVYIEAPVSGESQFSWRLFYQRILEQLEGNLAMPKANFGIDAETGRLVKPLGPTKNSLSALRTAVERALRARKTRFLVIDEAAHIIRQSRSNQLHVQLDTLKSLANLCGTQIVLVGSYDLYPLVSLSAQLARRTHVVHFERYRQDSDADSRAFKACVLKFQDALPELWGNQLLQHAEALLENTLGCVGTLSAVLTRAAKLAQQAGGWSDDALRRALLTEAQRRQILEEIMDGEAAINPSMTRAMPDAGKSVAQRQKRNVA</sequence>
<dbReference type="Gene3D" id="3.40.50.300">
    <property type="entry name" value="P-loop containing nucleotide triphosphate hydrolases"/>
    <property type="match status" value="1"/>
</dbReference>
<name>A0ABV7TYF8_9NEIS</name>
<protein>
    <submittedName>
        <fullName evidence="3">AAA family ATPase</fullName>
    </submittedName>
</protein>
<dbReference type="InterPro" id="IPR052026">
    <property type="entry name" value="ExeA_AAA_ATPase_DNA-bind"/>
</dbReference>
<dbReference type="SMART" id="SM00382">
    <property type="entry name" value="AAA"/>
    <property type="match status" value="1"/>
</dbReference>
<accession>A0ABV7TYF8</accession>
<dbReference type="PANTHER" id="PTHR35894">
    <property type="entry name" value="GENERAL SECRETION PATHWAY PROTEIN A-RELATED"/>
    <property type="match status" value="1"/>
</dbReference>
<evidence type="ECO:0000313" key="3">
    <source>
        <dbReference type="EMBL" id="MFC3627787.1"/>
    </source>
</evidence>
<proteinExistence type="predicted"/>
<dbReference type="SUPFAM" id="SSF52540">
    <property type="entry name" value="P-loop containing nucleoside triphosphate hydrolases"/>
    <property type="match status" value="1"/>
</dbReference>
<dbReference type="PANTHER" id="PTHR35894:SF1">
    <property type="entry name" value="PHOSPHORIBULOKINASE _ URIDINE KINASE FAMILY"/>
    <property type="match status" value="1"/>
</dbReference>
<dbReference type="RefSeq" id="WP_390281798.1">
    <property type="nucleotide sequence ID" value="NZ_JBHRYH010000046.1"/>
</dbReference>